<dbReference type="Proteomes" id="UP000530412">
    <property type="component" value="Unassembled WGS sequence"/>
</dbReference>
<feature type="region of interest" description="Disordered" evidence="1">
    <location>
        <begin position="105"/>
        <end position="141"/>
    </location>
</feature>
<sequence>MSAPKDLVTPARTGGLRGPEVSRATITVTDLGDQDVETVLGVTHPSQVPLLLAPDDVFRRVLGTDSLVFLSCVEVLSERSVVHIEDEDVPRLTTLSGSADFLVAARGEGRGPGDPVRPARPERRPAGPWLRRRRAPEPAVP</sequence>
<dbReference type="InterPro" id="IPR036736">
    <property type="entry name" value="ACP-like_sf"/>
</dbReference>
<evidence type="ECO:0000313" key="2">
    <source>
        <dbReference type="EMBL" id="MBA8944268.1"/>
    </source>
</evidence>
<organism evidence="2 3">
    <name type="scientific">Streptomyces calvus</name>
    <dbReference type="NCBI Taxonomy" id="67282"/>
    <lineage>
        <taxon>Bacteria</taxon>
        <taxon>Bacillati</taxon>
        <taxon>Actinomycetota</taxon>
        <taxon>Actinomycetes</taxon>
        <taxon>Kitasatosporales</taxon>
        <taxon>Streptomycetaceae</taxon>
        <taxon>Streptomyces</taxon>
    </lineage>
</organism>
<proteinExistence type="predicted"/>
<reference evidence="2 3" key="1">
    <citation type="submission" date="2020-08" db="EMBL/GenBank/DDBJ databases">
        <title>Genomic Encyclopedia of Type Strains, Phase III (KMG-III): the genomes of soil and plant-associated and newly described type strains.</title>
        <authorList>
            <person name="Whitman W."/>
        </authorList>
    </citation>
    <scope>NUCLEOTIDE SEQUENCE [LARGE SCALE GENOMIC DNA]</scope>
    <source>
        <strain evidence="2 3">CECT 3271</strain>
    </source>
</reference>
<accession>A0AA40VH12</accession>
<name>A0AA40VH12_9ACTN</name>
<gene>
    <name evidence="2" type="ORF">FHS33_002706</name>
</gene>
<dbReference type="RefSeq" id="WP_233452325.1">
    <property type="nucleotide sequence ID" value="NZ_BMSU01000006.1"/>
</dbReference>
<protein>
    <submittedName>
        <fullName evidence="2">Uncharacterized protein</fullName>
    </submittedName>
</protein>
<dbReference type="SUPFAM" id="SSF47336">
    <property type="entry name" value="ACP-like"/>
    <property type="match status" value="1"/>
</dbReference>
<evidence type="ECO:0000313" key="3">
    <source>
        <dbReference type="Proteomes" id="UP000530412"/>
    </source>
</evidence>
<evidence type="ECO:0000256" key="1">
    <source>
        <dbReference type="SAM" id="MobiDB-lite"/>
    </source>
</evidence>
<dbReference type="EMBL" id="JACJIE010000005">
    <property type="protein sequence ID" value="MBA8944268.1"/>
    <property type="molecule type" value="Genomic_DNA"/>
</dbReference>
<feature type="compositionally biased region" description="Basic and acidic residues" evidence="1">
    <location>
        <begin position="107"/>
        <end position="125"/>
    </location>
</feature>
<comment type="caution">
    <text evidence="2">The sequence shown here is derived from an EMBL/GenBank/DDBJ whole genome shotgun (WGS) entry which is preliminary data.</text>
</comment>
<dbReference type="AlphaFoldDB" id="A0AA40VH12"/>